<dbReference type="SMART" id="SM00086">
    <property type="entry name" value="PAC"/>
    <property type="match status" value="5"/>
</dbReference>
<comment type="catalytic activity">
    <reaction evidence="1">
        <text>ATP + protein L-histidine = ADP + protein N-phospho-L-histidine.</text>
        <dbReference type="EC" id="2.7.13.3"/>
    </reaction>
</comment>
<dbReference type="PROSITE" id="PS50112">
    <property type="entry name" value="PAS"/>
    <property type="match status" value="3"/>
</dbReference>
<name>A0ABW2S9F0_9BURK</name>
<feature type="domain" description="PAC" evidence="8">
    <location>
        <begin position="108"/>
        <end position="159"/>
    </location>
</feature>
<dbReference type="SMART" id="SM00387">
    <property type="entry name" value="HATPase_c"/>
    <property type="match status" value="1"/>
</dbReference>
<dbReference type="PRINTS" id="PR00344">
    <property type="entry name" value="BCTRLSENSOR"/>
</dbReference>
<dbReference type="Pfam" id="PF00989">
    <property type="entry name" value="PAS"/>
    <property type="match status" value="3"/>
</dbReference>
<evidence type="ECO:0000256" key="3">
    <source>
        <dbReference type="ARBA" id="ARBA00022553"/>
    </source>
</evidence>
<keyword evidence="10" id="KW-1185">Reference proteome</keyword>
<dbReference type="Gene3D" id="3.30.565.10">
    <property type="entry name" value="Histidine kinase-like ATPase, C-terminal domain"/>
    <property type="match status" value="1"/>
</dbReference>
<dbReference type="InterPro" id="IPR003661">
    <property type="entry name" value="HisK_dim/P_dom"/>
</dbReference>
<protein>
    <recommendedName>
        <fullName evidence="2">histidine kinase</fullName>
        <ecNumber evidence="2">2.7.13.3</ecNumber>
    </recommendedName>
</protein>
<feature type="domain" description="PAC" evidence="8">
    <location>
        <begin position="482"/>
        <end position="533"/>
    </location>
</feature>
<dbReference type="PANTHER" id="PTHR43304">
    <property type="entry name" value="PHYTOCHROME-LIKE PROTEIN CPH1"/>
    <property type="match status" value="1"/>
</dbReference>
<feature type="domain" description="Histidine kinase" evidence="6">
    <location>
        <begin position="676"/>
        <end position="889"/>
    </location>
</feature>
<evidence type="ECO:0000256" key="4">
    <source>
        <dbReference type="ARBA" id="ARBA00022679"/>
    </source>
</evidence>
<keyword evidence="5" id="KW-0418">Kinase</keyword>
<reference evidence="10" key="1">
    <citation type="journal article" date="2019" name="Int. J. Syst. Evol. Microbiol.">
        <title>The Global Catalogue of Microorganisms (GCM) 10K type strain sequencing project: providing services to taxonomists for standard genome sequencing and annotation.</title>
        <authorList>
            <consortium name="The Broad Institute Genomics Platform"/>
            <consortium name="The Broad Institute Genome Sequencing Center for Infectious Disease"/>
            <person name="Wu L."/>
            <person name="Ma J."/>
        </authorList>
    </citation>
    <scope>NUCLEOTIDE SEQUENCE [LARGE SCALE GENOMIC DNA]</scope>
    <source>
        <strain evidence="10">CCUG 53903</strain>
    </source>
</reference>
<dbReference type="Gene3D" id="3.30.450.20">
    <property type="entry name" value="PAS domain"/>
    <property type="match status" value="5"/>
</dbReference>
<evidence type="ECO:0000313" key="9">
    <source>
        <dbReference type="EMBL" id="MFC7460114.1"/>
    </source>
</evidence>
<feature type="domain" description="PAS" evidence="7">
    <location>
        <begin position="180"/>
        <end position="229"/>
    </location>
</feature>
<dbReference type="Pfam" id="PF00512">
    <property type="entry name" value="HisKA"/>
    <property type="match status" value="1"/>
</dbReference>
<dbReference type="InterPro" id="IPR052162">
    <property type="entry name" value="Sensor_kinase/Photoreceptor"/>
</dbReference>
<dbReference type="CDD" id="cd00130">
    <property type="entry name" value="PAS"/>
    <property type="match status" value="5"/>
</dbReference>
<dbReference type="EMBL" id="JBHTBZ010000014">
    <property type="protein sequence ID" value="MFC7460114.1"/>
    <property type="molecule type" value="Genomic_DNA"/>
</dbReference>
<dbReference type="PANTHER" id="PTHR43304:SF1">
    <property type="entry name" value="PAC DOMAIN-CONTAINING PROTEIN"/>
    <property type="match status" value="1"/>
</dbReference>
<feature type="domain" description="PAC" evidence="8">
    <location>
        <begin position="357"/>
        <end position="407"/>
    </location>
</feature>
<evidence type="ECO:0000259" key="8">
    <source>
        <dbReference type="PROSITE" id="PS50113"/>
    </source>
</evidence>
<dbReference type="InterPro" id="IPR035965">
    <property type="entry name" value="PAS-like_dom_sf"/>
</dbReference>
<dbReference type="PROSITE" id="PS50113">
    <property type="entry name" value="PAC"/>
    <property type="match status" value="4"/>
</dbReference>
<dbReference type="InterPro" id="IPR003594">
    <property type="entry name" value="HATPase_dom"/>
</dbReference>
<dbReference type="Pfam" id="PF08448">
    <property type="entry name" value="PAS_4"/>
    <property type="match status" value="1"/>
</dbReference>
<dbReference type="InterPro" id="IPR000700">
    <property type="entry name" value="PAS-assoc_C"/>
</dbReference>
<dbReference type="SUPFAM" id="SSF55785">
    <property type="entry name" value="PYP-like sensor domain (PAS domain)"/>
    <property type="match status" value="5"/>
</dbReference>
<accession>A0ABW2S9F0</accession>
<dbReference type="Pfam" id="PF13426">
    <property type="entry name" value="PAS_9"/>
    <property type="match status" value="1"/>
</dbReference>
<dbReference type="RefSeq" id="WP_382199396.1">
    <property type="nucleotide sequence ID" value="NZ_JBHTBZ010000014.1"/>
</dbReference>
<feature type="domain" description="PAS" evidence="7">
    <location>
        <begin position="284"/>
        <end position="353"/>
    </location>
</feature>
<dbReference type="PROSITE" id="PS50109">
    <property type="entry name" value="HIS_KIN"/>
    <property type="match status" value="1"/>
</dbReference>
<dbReference type="InterPro" id="IPR036890">
    <property type="entry name" value="HATPase_C_sf"/>
</dbReference>
<dbReference type="InterPro" id="IPR005467">
    <property type="entry name" value="His_kinase_dom"/>
</dbReference>
<feature type="domain" description="PAC" evidence="8">
    <location>
        <begin position="607"/>
        <end position="658"/>
    </location>
</feature>
<dbReference type="InterPro" id="IPR000014">
    <property type="entry name" value="PAS"/>
</dbReference>
<dbReference type="CDD" id="cd00075">
    <property type="entry name" value="HATPase"/>
    <property type="match status" value="1"/>
</dbReference>
<keyword evidence="4" id="KW-0808">Transferase</keyword>
<evidence type="ECO:0000256" key="2">
    <source>
        <dbReference type="ARBA" id="ARBA00012438"/>
    </source>
</evidence>
<dbReference type="SMART" id="SM00388">
    <property type="entry name" value="HisKA"/>
    <property type="match status" value="1"/>
</dbReference>
<dbReference type="NCBIfam" id="TIGR00229">
    <property type="entry name" value="sensory_box"/>
    <property type="match status" value="5"/>
</dbReference>
<sequence>MNQPHAAPDELSQTADLEALLGEISHLRQRERHLLSLLDSTSDAVLAMDASGHVIDWNPSAERLLGWSHDEAKGRLLSDLIIPPEHRQAHENGLRRYLDTGVSRILNRLVEVEALRKSGQRFPAELSVWRFTTQGDEVAFGAFLRDVTERKAVQQALVDAHARYKSVVEQLGEGMMLIQDGVVVFANPQAAEILRIEPERLQGLSALEILHPDDRAEVAERLARRDRGEDIVVHSEIRRLHGDGTVRWLGTHSSKAEWQGRPATMTFFSDITGSKALIDALHQSEERYRAVIEHVGEGMVVVKGTRFVFANRRAAEIVQMSTEDMLARGYLERIHPDDRILVDQRRQRRLAGEDVPNRYEIRIQLPDGQVRWLDIGVTIVPWEGETATLTFFSDVTERKALENRLTNTLQERETILESSIVGIAFLTPNGRLRWANRAMLDIFGTQPGDPLPETLEPVYPSREAYLRVGGEVAACIARGESYQTELQMRRLDGRMLWVSLSGKAVSPRDLGQGTVWGMMDISRRKELEDALARTSSEREAILNTALVGITYNVRRRIVWANDKCAEMTGYSPSALIGQDGSLLLGEGATRASDTAAAEEALRQHGQFSAERQLRRQDGSSFWALLAGRCVSHGDPDAGVIWTLLDITERKQAEEGIRTALAQQRELNELRSRFVAMTSHEFRTPLATILSSAELLRVYGDRMEAGERDELLVSIEAGVQRMTRMLDRVLTIGKTDADMLECQPRELDLRALCHTLVDEARSQHPHAGSEVRLSMDDAVARGCFDEKLLRHIFSNLLSNALKYSPAGGQVDWTVRREGDRVRFEVQDQGIGIPPDEIAHLFESFHRASNVGDIQGTGLGLAIVKKSVDLHQGQIDVHSTVGQGTRFSVLI</sequence>
<dbReference type="Proteomes" id="UP001596457">
    <property type="component" value="Unassembled WGS sequence"/>
</dbReference>
<dbReference type="SUPFAM" id="SSF47384">
    <property type="entry name" value="Homodimeric domain of signal transducing histidine kinase"/>
    <property type="match status" value="1"/>
</dbReference>
<dbReference type="SUPFAM" id="SSF55874">
    <property type="entry name" value="ATPase domain of HSP90 chaperone/DNA topoisomerase II/histidine kinase"/>
    <property type="match status" value="1"/>
</dbReference>
<dbReference type="SMART" id="SM00091">
    <property type="entry name" value="PAS"/>
    <property type="match status" value="5"/>
</dbReference>
<dbReference type="EC" id="2.7.13.3" evidence="2"/>
<dbReference type="InterPro" id="IPR036097">
    <property type="entry name" value="HisK_dim/P_sf"/>
</dbReference>
<dbReference type="InterPro" id="IPR004358">
    <property type="entry name" value="Sig_transdc_His_kin-like_C"/>
</dbReference>
<evidence type="ECO:0000259" key="7">
    <source>
        <dbReference type="PROSITE" id="PS50112"/>
    </source>
</evidence>
<dbReference type="CDD" id="cd00082">
    <property type="entry name" value="HisKA"/>
    <property type="match status" value="1"/>
</dbReference>
<evidence type="ECO:0000256" key="5">
    <source>
        <dbReference type="ARBA" id="ARBA00022777"/>
    </source>
</evidence>
<evidence type="ECO:0000313" key="10">
    <source>
        <dbReference type="Proteomes" id="UP001596457"/>
    </source>
</evidence>
<proteinExistence type="predicted"/>
<dbReference type="Gene3D" id="1.10.287.130">
    <property type="match status" value="1"/>
</dbReference>
<evidence type="ECO:0000256" key="1">
    <source>
        <dbReference type="ARBA" id="ARBA00000085"/>
    </source>
</evidence>
<dbReference type="InterPro" id="IPR013656">
    <property type="entry name" value="PAS_4"/>
</dbReference>
<comment type="caution">
    <text evidence="9">The sequence shown here is derived from an EMBL/GenBank/DDBJ whole genome shotgun (WGS) entry which is preliminary data.</text>
</comment>
<dbReference type="InterPro" id="IPR001610">
    <property type="entry name" value="PAC"/>
</dbReference>
<organism evidence="9 10">
    <name type="scientific">Hydrogenophaga defluvii</name>
    <dbReference type="NCBI Taxonomy" id="249410"/>
    <lineage>
        <taxon>Bacteria</taxon>
        <taxon>Pseudomonadati</taxon>
        <taxon>Pseudomonadota</taxon>
        <taxon>Betaproteobacteria</taxon>
        <taxon>Burkholderiales</taxon>
        <taxon>Comamonadaceae</taxon>
        <taxon>Hydrogenophaga</taxon>
    </lineage>
</organism>
<feature type="domain" description="PAS" evidence="7">
    <location>
        <begin position="30"/>
        <end position="101"/>
    </location>
</feature>
<gene>
    <name evidence="9" type="ORF">ACFQU0_06690</name>
</gene>
<evidence type="ECO:0000259" key="6">
    <source>
        <dbReference type="PROSITE" id="PS50109"/>
    </source>
</evidence>
<dbReference type="InterPro" id="IPR013767">
    <property type="entry name" value="PAS_fold"/>
</dbReference>
<keyword evidence="3" id="KW-0597">Phosphoprotein</keyword>
<dbReference type="Pfam" id="PF02518">
    <property type="entry name" value="HATPase_c"/>
    <property type="match status" value="1"/>
</dbReference>